<feature type="transmembrane region" description="Helical" evidence="10">
    <location>
        <begin position="273"/>
        <end position="292"/>
    </location>
</feature>
<feature type="transmembrane region" description="Helical" evidence="10">
    <location>
        <begin position="173"/>
        <end position="195"/>
    </location>
</feature>
<proteinExistence type="inferred from homology"/>
<name>A0A6J5ZVJ2_9ZZZZ</name>
<feature type="transmembrane region" description="Helical" evidence="10">
    <location>
        <begin position="501"/>
        <end position="523"/>
    </location>
</feature>
<feature type="domain" description="Cytochrome c-type biogenesis protein CcmF C-terminal" evidence="12">
    <location>
        <begin position="317"/>
        <end position="705"/>
    </location>
</feature>
<dbReference type="InterPro" id="IPR003568">
    <property type="entry name" value="Cyt_c_biogenesis_CcmF"/>
</dbReference>
<evidence type="ECO:0000256" key="9">
    <source>
        <dbReference type="ARBA" id="ARBA00037230"/>
    </source>
</evidence>
<feature type="transmembrane region" description="Helical" evidence="10">
    <location>
        <begin position="312"/>
        <end position="330"/>
    </location>
</feature>
<evidence type="ECO:0000256" key="1">
    <source>
        <dbReference type="ARBA" id="ARBA00004429"/>
    </source>
</evidence>
<dbReference type="Pfam" id="PF16327">
    <property type="entry name" value="CcmF_C"/>
    <property type="match status" value="1"/>
</dbReference>
<dbReference type="GO" id="GO:0015232">
    <property type="term" value="F:heme transmembrane transporter activity"/>
    <property type="evidence" value="ECO:0007669"/>
    <property type="project" value="InterPro"/>
</dbReference>
<evidence type="ECO:0000256" key="6">
    <source>
        <dbReference type="ARBA" id="ARBA00022748"/>
    </source>
</evidence>
<dbReference type="AlphaFoldDB" id="A0A6J5ZVJ2"/>
<dbReference type="PRINTS" id="PR01411">
    <property type="entry name" value="CCMFBIOGNSIS"/>
</dbReference>
<keyword evidence="6" id="KW-0201">Cytochrome c-type biogenesis</keyword>
<feature type="transmembrane region" description="Helical" evidence="10">
    <location>
        <begin position="395"/>
        <end position="415"/>
    </location>
</feature>
<comment type="similarity">
    <text evidence="2">Belongs to the CcmF/CycK/Ccl1/NrfE/CcsA family.</text>
</comment>
<dbReference type="GO" id="GO:0005886">
    <property type="term" value="C:plasma membrane"/>
    <property type="evidence" value="ECO:0007669"/>
    <property type="project" value="UniProtKB-SubCell"/>
</dbReference>
<feature type="transmembrane region" description="Helical" evidence="10">
    <location>
        <begin position="351"/>
        <end position="375"/>
    </location>
</feature>
<dbReference type="PRINTS" id="PR01410">
    <property type="entry name" value="CCBIOGENESIS"/>
</dbReference>
<keyword evidence="3" id="KW-1003">Cell membrane</keyword>
<evidence type="ECO:0000256" key="5">
    <source>
        <dbReference type="ARBA" id="ARBA00022692"/>
    </source>
</evidence>
<protein>
    <submittedName>
        <fullName evidence="13">Unannotated protein</fullName>
    </submittedName>
</protein>
<feature type="transmembrane region" description="Helical" evidence="10">
    <location>
        <begin position="6"/>
        <end position="29"/>
    </location>
</feature>
<feature type="transmembrane region" description="Helical" evidence="10">
    <location>
        <begin position="688"/>
        <end position="709"/>
    </location>
</feature>
<evidence type="ECO:0000256" key="8">
    <source>
        <dbReference type="ARBA" id="ARBA00023136"/>
    </source>
</evidence>
<dbReference type="InterPro" id="IPR002541">
    <property type="entry name" value="Cyt_c_assembly"/>
</dbReference>
<dbReference type="InterPro" id="IPR032523">
    <property type="entry name" value="CcmF_C"/>
</dbReference>
<keyword evidence="4" id="KW-0997">Cell inner membrane</keyword>
<feature type="domain" description="Cytochrome c assembly protein" evidence="11">
    <location>
        <begin position="88"/>
        <end position="294"/>
    </location>
</feature>
<accession>A0A6J5ZVJ2</accession>
<feature type="transmembrane region" description="Helical" evidence="10">
    <location>
        <begin position="427"/>
        <end position="445"/>
    </location>
</feature>
<evidence type="ECO:0000259" key="12">
    <source>
        <dbReference type="Pfam" id="PF16327"/>
    </source>
</evidence>
<dbReference type="EMBL" id="CAESAN010000088">
    <property type="protein sequence ID" value="CAB4345372.1"/>
    <property type="molecule type" value="Genomic_DNA"/>
</dbReference>
<comment type="subcellular location">
    <subcellularLocation>
        <location evidence="1">Cell inner membrane</location>
        <topology evidence="1">Multi-pass membrane protein</topology>
    </subcellularLocation>
</comment>
<evidence type="ECO:0000256" key="4">
    <source>
        <dbReference type="ARBA" id="ARBA00022519"/>
    </source>
</evidence>
<evidence type="ECO:0000259" key="11">
    <source>
        <dbReference type="Pfam" id="PF01578"/>
    </source>
</evidence>
<evidence type="ECO:0000256" key="3">
    <source>
        <dbReference type="ARBA" id="ARBA00022475"/>
    </source>
</evidence>
<feature type="transmembrane region" description="Helical" evidence="10">
    <location>
        <begin position="451"/>
        <end position="472"/>
    </location>
</feature>
<dbReference type="Pfam" id="PF01578">
    <property type="entry name" value="Cytochrom_C_asm"/>
    <property type="match status" value="1"/>
</dbReference>
<evidence type="ECO:0000256" key="10">
    <source>
        <dbReference type="SAM" id="Phobius"/>
    </source>
</evidence>
<organism evidence="13">
    <name type="scientific">freshwater metagenome</name>
    <dbReference type="NCBI Taxonomy" id="449393"/>
    <lineage>
        <taxon>unclassified sequences</taxon>
        <taxon>metagenomes</taxon>
        <taxon>ecological metagenomes</taxon>
    </lineage>
</organism>
<dbReference type="InterPro" id="IPR003567">
    <property type="entry name" value="Cyt_c_biogenesis"/>
</dbReference>
<keyword evidence="8 10" id="KW-0472">Membrane</keyword>
<reference evidence="13" key="1">
    <citation type="submission" date="2020-05" db="EMBL/GenBank/DDBJ databases">
        <authorList>
            <person name="Chiriac C."/>
            <person name="Salcher M."/>
            <person name="Ghai R."/>
            <person name="Kavagutti S V."/>
        </authorList>
    </citation>
    <scope>NUCLEOTIDE SEQUENCE</scope>
</reference>
<evidence type="ECO:0000256" key="7">
    <source>
        <dbReference type="ARBA" id="ARBA00022989"/>
    </source>
</evidence>
<gene>
    <name evidence="13" type="ORF">UFOPK3547_01089</name>
</gene>
<keyword evidence="5 10" id="KW-0812">Transmembrane</keyword>
<feature type="transmembrane region" description="Helical" evidence="10">
    <location>
        <begin position="95"/>
        <end position="113"/>
    </location>
</feature>
<dbReference type="PANTHER" id="PTHR43653">
    <property type="entry name" value="CYTOCHROME C ASSEMBLY PROTEIN-RELATED"/>
    <property type="match status" value="1"/>
</dbReference>
<feature type="transmembrane region" description="Helical" evidence="10">
    <location>
        <begin position="207"/>
        <end position="225"/>
    </location>
</feature>
<dbReference type="GO" id="GO:0017004">
    <property type="term" value="P:cytochrome complex assembly"/>
    <property type="evidence" value="ECO:0007669"/>
    <property type="project" value="UniProtKB-KW"/>
</dbReference>
<evidence type="ECO:0000313" key="13">
    <source>
        <dbReference type="EMBL" id="CAB4345372.1"/>
    </source>
</evidence>
<sequence length="731" mass="79244">MATVGQACLILALGCCLYGIAVSLVGARTGREALARSGRRALYALFLLALIAFLITELAFLTSDFHFTVVATHSSTTTPWYYRLAAMWSSQQGSLMLWLTLLAGWSSLCVVMLRGRLRDVAPYATSVLLGFGAFFTAVMLFSASPFETVAVAPVEGVGLNPLLRHPSMMIHPIMLYSGYTLFTIPFAFAIGALIVRRVDAEWLRATRVYSLAAWLALGTGIILGARWSYAELGWGGYWAWDPVENASLLPWLTGTAFLHSIKIQERRGMMKIWNASLVLATGTLAILGTFLVRSGVLDSIHAFVEEGNTIAWAFTALVVTMIAASVYLVITRRGNALKSESRLDSLLSRESAFLANNLVLVAIAFVVLWGTFFPLISEALTGNKEAVGPPWFDRYTVPLVLILVLLSGIGPVIAWRKTSWSRLWRSLRGPAIFALLVAICCAVFTPASGEVAPLVMFVVASFAIAVSVQELWRGTRARQAMTGEGPLVAFRLLLARNRARYGGFIVHIGVAVLFIGLAASSSFQTVRDVRLSPGQQATVSGYSFEYVKPVARIEQRGGKLERITLGSQVRVTKGGNFVTNLYPNRGYYPANGPMLGAVSTYFAGESTSEIGLQAGVTKDLWLAETPDISSLMPIVRRGDKVFAKATSAGLTPQARSIFLAAALNGLVTRYRANPPAAQFRIIVSPMVFWIWIGAIIVFIGGVIAAWPAVGGVRDRVRARQAARVAQDLGRA</sequence>
<comment type="function">
    <text evidence="9">Required for the biogenesis of c-type cytochromes. Possible subunit of a heme lyase.</text>
</comment>
<dbReference type="GO" id="GO:0020037">
    <property type="term" value="F:heme binding"/>
    <property type="evidence" value="ECO:0007669"/>
    <property type="project" value="InterPro"/>
</dbReference>
<dbReference type="PANTHER" id="PTHR43653:SF1">
    <property type="entry name" value="CYTOCHROME C-TYPE BIOGENESIS PROTEIN CCMF"/>
    <property type="match status" value="1"/>
</dbReference>
<feature type="transmembrane region" description="Helical" evidence="10">
    <location>
        <begin position="120"/>
        <end position="141"/>
    </location>
</feature>
<keyword evidence="7 10" id="KW-1133">Transmembrane helix</keyword>
<feature type="transmembrane region" description="Helical" evidence="10">
    <location>
        <begin position="41"/>
        <end position="61"/>
    </location>
</feature>
<evidence type="ECO:0000256" key="2">
    <source>
        <dbReference type="ARBA" id="ARBA00009186"/>
    </source>
</evidence>
<feature type="transmembrane region" description="Helical" evidence="10">
    <location>
        <begin position="245"/>
        <end position="261"/>
    </location>
</feature>